<feature type="transmembrane region" description="Helical" evidence="5">
    <location>
        <begin position="56"/>
        <end position="77"/>
    </location>
</feature>
<keyword evidence="4 5" id="KW-0472">Membrane</keyword>
<name>A0A0P9CWK8_9CHLR</name>
<evidence type="ECO:0000313" key="7">
    <source>
        <dbReference type="EMBL" id="KPV50506.1"/>
    </source>
</evidence>
<keyword evidence="3 5" id="KW-1133">Transmembrane helix</keyword>
<comment type="caution">
    <text evidence="7">The sequence shown here is derived from an EMBL/GenBank/DDBJ whole genome shotgun (WGS) entry which is preliminary data.</text>
</comment>
<evidence type="ECO:0000259" key="6">
    <source>
        <dbReference type="Pfam" id="PF06803"/>
    </source>
</evidence>
<evidence type="ECO:0000256" key="5">
    <source>
        <dbReference type="SAM" id="Phobius"/>
    </source>
</evidence>
<keyword evidence="2 5" id="KW-0812">Transmembrane</keyword>
<accession>A0A0P9CWK8</accession>
<feature type="non-terminal residue" evidence="7">
    <location>
        <position position="82"/>
    </location>
</feature>
<proteinExistence type="predicted"/>
<feature type="transmembrane region" description="Helical" evidence="5">
    <location>
        <begin position="30"/>
        <end position="50"/>
    </location>
</feature>
<sequence>MIEGLKLRARHLKAEIYALYLAYRDPRVPWYARVFVACVVGYALSPIDLIPDFVPVLGYLDDLIVLPLGLSIALRLIPAEVM</sequence>
<organism evidence="7 8">
    <name type="scientific">Kouleothrix aurantiaca</name>
    <dbReference type="NCBI Taxonomy" id="186479"/>
    <lineage>
        <taxon>Bacteria</taxon>
        <taxon>Bacillati</taxon>
        <taxon>Chloroflexota</taxon>
        <taxon>Chloroflexia</taxon>
        <taxon>Chloroflexales</taxon>
        <taxon>Roseiflexineae</taxon>
        <taxon>Roseiflexaceae</taxon>
        <taxon>Kouleothrix</taxon>
    </lineage>
</organism>
<evidence type="ECO:0000256" key="3">
    <source>
        <dbReference type="ARBA" id="ARBA00022989"/>
    </source>
</evidence>
<dbReference type="GO" id="GO:0012505">
    <property type="term" value="C:endomembrane system"/>
    <property type="evidence" value="ECO:0007669"/>
    <property type="project" value="UniProtKB-SubCell"/>
</dbReference>
<dbReference type="Proteomes" id="UP000050509">
    <property type="component" value="Unassembled WGS sequence"/>
</dbReference>
<reference evidence="7 8" key="1">
    <citation type="submission" date="2015-09" db="EMBL/GenBank/DDBJ databases">
        <title>Draft genome sequence of Kouleothrix aurantiaca JCM 19913.</title>
        <authorList>
            <person name="Hemp J."/>
        </authorList>
    </citation>
    <scope>NUCLEOTIDE SEQUENCE [LARGE SCALE GENOMIC DNA]</scope>
    <source>
        <strain evidence="7 8">COM-B</strain>
    </source>
</reference>
<dbReference type="Pfam" id="PF06803">
    <property type="entry name" value="DUF1232"/>
    <property type="match status" value="1"/>
</dbReference>
<dbReference type="InterPro" id="IPR010652">
    <property type="entry name" value="DUF1232"/>
</dbReference>
<feature type="domain" description="DUF1232" evidence="6">
    <location>
        <begin position="32"/>
        <end position="68"/>
    </location>
</feature>
<dbReference type="AlphaFoldDB" id="A0A0P9CWK8"/>
<protein>
    <recommendedName>
        <fullName evidence="6">DUF1232 domain-containing protein</fullName>
    </recommendedName>
</protein>
<keyword evidence="8" id="KW-1185">Reference proteome</keyword>
<evidence type="ECO:0000256" key="4">
    <source>
        <dbReference type="ARBA" id="ARBA00023136"/>
    </source>
</evidence>
<evidence type="ECO:0000313" key="8">
    <source>
        <dbReference type="Proteomes" id="UP000050509"/>
    </source>
</evidence>
<dbReference type="EMBL" id="LJCR01001356">
    <property type="protein sequence ID" value="KPV50506.1"/>
    <property type="molecule type" value="Genomic_DNA"/>
</dbReference>
<gene>
    <name evidence="7" type="ORF">SE17_26560</name>
</gene>
<evidence type="ECO:0000256" key="1">
    <source>
        <dbReference type="ARBA" id="ARBA00004127"/>
    </source>
</evidence>
<comment type="subcellular location">
    <subcellularLocation>
        <location evidence="1">Endomembrane system</location>
        <topology evidence="1">Multi-pass membrane protein</topology>
    </subcellularLocation>
</comment>
<evidence type="ECO:0000256" key="2">
    <source>
        <dbReference type="ARBA" id="ARBA00022692"/>
    </source>
</evidence>